<protein>
    <recommendedName>
        <fullName evidence="1">RNase H type-1 domain-containing protein</fullName>
    </recommendedName>
</protein>
<evidence type="ECO:0000313" key="3">
    <source>
        <dbReference type="Proteomes" id="UP000237000"/>
    </source>
</evidence>
<accession>A0A2P5F8X7</accession>
<dbReference type="Pfam" id="PF13456">
    <property type="entry name" value="RVT_3"/>
    <property type="match status" value="1"/>
</dbReference>
<keyword evidence="3" id="KW-1185">Reference proteome</keyword>
<evidence type="ECO:0000259" key="1">
    <source>
        <dbReference type="Pfam" id="PF13456"/>
    </source>
</evidence>
<proteinExistence type="predicted"/>
<feature type="domain" description="RNase H type-1" evidence="1">
    <location>
        <begin position="12"/>
        <end position="68"/>
    </location>
</feature>
<gene>
    <name evidence="2" type="ORF">TorRG33x02_099770</name>
</gene>
<dbReference type="GO" id="GO:0003676">
    <property type="term" value="F:nucleic acid binding"/>
    <property type="evidence" value="ECO:0007669"/>
    <property type="project" value="InterPro"/>
</dbReference>
<dbReference type="AlphaFoldDB" id="A0A2P5F8X7"/>
<evidence type="ECO:0000313" key="2">
    <source>
        <dbReference type="EMBL" id="PON94239.1"/>
    </source>
</evidence>
<dbReference type="EMBL" id="JXTC01000053">
    <property type="protein sequence ID" value="PON94239.1"/>
    <property type="molecule type" value="Genomic_DNA"/>
</dbReference>
<name>A0A2P5F8X7_TREOI</name>
<organism evidence="2 3">
    <name type="scientific">Trema orientale</name>
    <name type="common">Charcoal tree</name>
    <name type="synonym">Celtis orientalis</name>
    <dbReference type="NCBI Taxonomy" id="63057"/>
    <lineage>
        <taxon>Eukaryota</taxon>
        <taxon>Viridiplantae</taxon>
        <taxon>Streptophyta</taxon>
        <taxon>Embryophyta</taxon>
        <taxon>Tracheophyta</taxon>
        <taxon>Spermatophyta</taxon>
        <taxon>Magnoliopsida</taxon>
        <taxon>eudicotyledons</taxon>
        <taxon>Gunneridae</taxon>
        <taxon>Pentapetalae</taxon>
        <taxon>rosids</taxon>
        <taxon>fabids</taxon>
        <taxon>Rosales</taxon>
        <taxon>Cannabaceae</taxon>
        <taxon>Trema</taxon>
    </lineage>
</organism>
<dbReference type="OrthoDB" id="1297712at2759"/>
<dbReference type="GO" id="GO:0004523">
    <property type="term" value="F:RNA-DNA hybrid ribonuclease activity"/>
    <property type="evidence" value="ECO:0007669"/>
    <property type="project" value="InterPro"/>
</dbReference>
<dbReference type="Proteomes" id="UP000237000">
    <property type="component" value="Unassembled WGS sequence"/>
</dbReference>
<sequence>MAPLELNLLILNMDATVNSSEGAIGIGILIRNDKGFVVRAIVKKLKDHFDSYIAECLASREGLIFAKGLLHVIRLFESGKCSWLS</sequence>
<reference evidence="3" key="1">
    <citation type="submission" date="2016-06" db="EMBL/GenBank/DDBJ databases">
        <title>Parallel loss of symbiosis genes in relatives of nitrogen-fixing non-legume Parasponia.</title>
        <authorList>
            <person name="Van Velzen R."/>
            <person name="Holmer R."/>
            <person name="Bu F."/>
            <person name="Rutten L."/>
            <person name="Van Zeijl A."/>
            <person name="Liu W."/>
            <person name="Santuari L."/>
            <person name="Cao Q."/>
            <person name="Sharma T."/>
            <person name="Shen D."/>
            <person name="Roswanjaya Y."/>
            <person name="Wardhani T."/>
            <person name="Kalhor M.S."/>
            <person name="Jansen J."/>
            <person name="Van den Hoogen J."/>
            <person name="Gungor B."/>
            <person name="Hartog M."/>
            <person name="Hontelez J."/>
            <person name="Verver J."/>
            <person name="Yang W.-C."/>
            <person name="Schijlen E."/>
            <person name="Repin R."/>
            <person name="Schilthuizen M."/>
            <person name="Schranz E."/>
            <person name="Heidstra R."/>
            <person name="Miyata K."/>
            <person name="Fedorova E."/>
            <person name="Kohlen W."/>
            <person name="Bisseling T."/>
            <person name="Smit S."/>
            <person name="Geurts R."/>
        </authorList>
    </citation>
    <scope>NUCLEOTIDE SEQUENCE [LARGE SCALE GENOMIC DNA]</scope>
    <source>
        <strain evidence="3">cv. RG33-2</strain>
    </source>
</reference>
<dbReference type="InParanoid" id="A0A2P5F8X7"/>
<dbReference type="InterPro" id="IPR002156">
    <property type="entry name" value="RNaseH_domain"/>
</dbReference>
<comment type="caution">
    <text evidence="2">The sequence shown here is derived from an EMBL/GenBank/DDBJ whole genome shotgun (WGS) entry which is preliminary data.</text>
</comment>